<dbReference type="SMART" id="SM00856">
    <property type="entry name" value="PMEI"/>
    <property type="match status" value="1"/>
</dbReference>
<evidence type="ECO:0000313" key="7">
    <source>
        <dbReference type="Proteomes" id="UP001497480"/>
    </source>
</evidence>
<comment type="caution">
    <text evidence="6">The sequence shown here is derived from an EMBL/GenBank/DDBJ whole genome shotgun (WGS) entry which is preliminary data.</text>
</comment>
<dbReference type="Gene3D" id="1.20.140.40">
    <property type="entry name" value="Invertase/pectin methylesterase inhibitor family protein"/>
    <property type="match status" value="1"/>
</dbReference>
<name>A0AAV1Y8C6_LUPLU</name>
<dbReference type="AlphaFoldDB" id="A0AAV1Y8C6"/>
<dbReference type="Pfam" id="PF04043">
    <property type="entry name" value="PMEI"/>
    <property type="match status" value="1"/>
</dbReference>
<dbReference type="Proteomes" id="UP001497480">
    <property type="component" value="Unassembled WGS sequence"/>
</dbReference>
<keyword evidence="2" id="KW-1015">Disulfide bond</keyword>
<dbReference type="GO" id="GO:0004857">
    <property type="term" value="F:enzyme inhibitor activity"/>
    <property type="evidence" value="ECO:0007669"/>
    <property type="project" value="InterPro"/>
</dbReference>
<evidence type="ECO:0000313" key="6">
    <source>
        <dbReference type="EMBL" id="CAL0330218.1"/>
    </source>
</evidence>
<organism evidence="6 7">
    <name type="scientific">Lupinus luteus</name>
    <name type="common">European yellow lupine</name>
    <dbReference type="NCBI Taxonomy" id="3873"/>
    <lineage>
        <taxon>Eukaryota</taxon>
        <taxon>Viridiplantae</taxon>
        <taxon>Streptophyta</taxon>
        <taxon>Embryophyta</taxon>
        <taxon>Tracheophyta</taxon>
        <taxon>Spermatophyta</taxon>
        <taxon>Magnoliopsida</taxon>
        <taxon>eudicotyledons</taxon>
        <taxon>Gunneridae</taxon>
        <taxon>Pentapetalae</taxon>
        <taxon>rosids</taxon>
        <taxon>fabids</taxon>
        <taxon>Fabales</taxon>
        <taxon>Fabaceae</taxon>
        <taxon>Papilionoideae</taxon>
        <taxon>50 kb inversion clade</taxon>
        <taxon>genistoids sensu lato</taxon>
        <taxon>core genistoids</taxon>
        <taxon>Genisteae</taxon>
        <taxon>Lupinus</taxon>
    </lineage>
</organism>
<evidence type="ECO:0000256" key="4">
    <source>
        <dbReference type="SAM" id="SignalP"/>
    </source>
</evidence>
<gene>
    <name evidence="6" type="ORF">LLUT_LOCUS31278</name>
</gene>
<dbReference type="InterPro" id="IPR052421">
    <property type="entry name" value="PCW_Enzyme_Inhibitor"/>
</dbReference>
<dbReference type="InterPro" id="IPR006501">
    <property type="entry name" value="Pectinesterase_inhib_dom"/>
</dbReference>
<dbReference type="EMBL" id="CAXHTB010000022">
    <property type="protein sequence ID" value="CAL0330218.1"/>
    <property type="molecule type" value="Genomic_DNA"/>
</dbReference>
<comment type="similarity">
    <text evidence="3">Belongs to the PMEI family.</text>
</comment>
<proteinExistence type="inferred from homology"/>
<accession>A0AAV1Y8C6</accession>
<feature type="signal peptide" evidence="4">
    <location>
        <begin position="1"/>
        <end position="27"/>
    </location>
</feature>
<dbReference type="CDD" id="cd15796">
    <property type="entry name" value="CIF_like"/>
    <property type="match status" value="1"/>
</dbReference>
<dbReference type="InterPro" id="IPR034087">
    <property type="entry name" value="C/VIF1"/>
</dbReference>
<feature type="chain" id="PRO_5043617853" description="Pectinesterase inhibitor domain-containing protein" evidence="4">
    <location>
        <begin position="28"/>
        <end position="180"/>
    </location>
</feature>
<dbReference type="NCBIfam" id="TIGR01614">
    <property type="entry name" value="PME_inhib"/>
    <property type="match status" value="1"/>
</dbReference>
<dbReference type="InterPro" id="IPR035513">
    <property type="entry name" value="Invertase/methylesterase_inhib"/>
</dbReference>
<protein>
    <recommendedName>
        <fullName evidence="5">Pectinesterase inhibitor domain-containing protein</fullName>
    </recommendedName>
</protein>
<reference evidence="6 7" key="1">
    <citation type="submission" date="2024-03" db="EMBL/GenBank/DDBJ databases">
        <authorList>
            <person name="Martinez-Hernandez J."/>
        </authorList>
    </citation>
    <scope>NUCLEOTIDE SEQUENCE [LARGE SCALE GENOMIC DNA]</scope>
</reference>
<keyword evidence="7" id="KW-1185">Reference proteome</keyword>
<evidence type="ECO:0000256" key="1">
    <source>
        <dbReference type="ARBA" id="ARBA00022729"/>
    </source>
</evidence>
<sequence length="180" mass="19525">MKTFNSLSLILSLQILLFMFSTPSSHAKTFLPNDETLISFTCSRTPYPNLCVGSLILYPGSDRVDMWGLAEIMLDHILKIKANKALEKIQQLQKAGTGPNQGLDSCASKYNEILTIDIPKASAAFQKKDRKGAQDGANAAADKATSCETGFPNQLTLENTNMHGVAANAAAIIGRLHDRQ</sequence>
<evidence type="ECO:0000256" key="2">
    <source>
        <dbReference type="ARBA" id="ARBA00023157"/>
    </source>
</evidence>
<evidence type="ECO:0000259" key="5">
    <source>
        <dbReference type="SMART" id="SM00856"/>
    </source>
</evidence>
<dbReference type="SUPFAM" id="SSF101148">
    <property type="entry name" value="Plant invertase/pectin methylesterase inhibitor"/>
    <property type="match status" value="1"/>
</dbReference>
<feature type="domain" description="Pectinesterase inhibitor" evidence="5">
    <location>
        <begin position="33"/>
        <end position="172"/>
    </location>
</feature>
<dbReference type="PANTHER" id="PTHR36710">
    <property type="entry name" value="PECTINESTERASE INHIBITOR-LIKE"/>
    <property type="match status" value="1"/>
</dbReference>
<keyword evidence="1 4" id="KW-0732">Signal</keyword>
<evidence type="ECO:0000256" key="3">
    <source>
        <dbReference type="ARBA" id="ARBA00038471"/>
    </source>
</evidence>
<dbReference type="PANTHER" id="PTHR36710:SF13">
    <property type="entry name" value="PUTATIVE-RELATED"/>
    <property type="match status" value="1"/>
</dbReference>